<proteinExistence type="predicted"/>
<accession>A0AAW2NL84</accession>
<gene>
    <name evidence="2" type="ORF">Sangu_1308600</name>
</gene>
<dbReference type="AlphaFoldDB" id="A0AAW2NL84"/>
<reference evidence="2" key="1">
    <citation type="submission" date="2020-06" db="EMBL/GenBank/DDBJ databases">
        <authorList>
            <person name="Li T."/>
            <person name="Hu X."/>
            <person name="Zhang T."/>
            <person name="Song X."/>
            <person name="Zhang H."/>
            <person name="Dai N."/>
            <person name="Sheng W."/>
            <person name="Hou X."/>
            <person name="Wei L."/>
        </authorList>
    </citation>
    <scope>NUCLEOTIDE SEQUENCE</scope>
    <source>
        <strain evidence="2">G01</strain>
        <tissue evidence="2">Leaf</tissue>
    </source>
</reference>
<name>A0AAW2NL84_9LAMI</name>
<dbReference type="EMBL" id="JACGWK010000007">
    <property type="protein sequence ID" value="KAL0344212.1"/>
    <property type="molecule type" value="Genomic_DNA"/>
</dbReference>
<feature type="compositionally biased region" description="Polar residues" evidence="1">
    <location>
        <begin position="240"/>
        <end position="252"/>
    </location>
</feature>
<reference evidence="2" key="2">
    <citation type="journal article" date="2024" name="Plant">
        <title>Genomic evolution and insights into agronomic trait innovations of Sesamum species.</title>
        <authorList>
            <person name="Miao H."/>
            <person name="Wang L."/>
            <person name="Qu L."/>
            <person name="Liu H."/>
            <person name="Sun Y."/>
            <person name="Le M."/>
            <person name="Wang Q."/>
            <person name="Wei S."/>
            <person name="Zheng Y."/>
            <person name="Lin W."/>
            <person name="Duan Y."/>
            <person name="Cao H."/>
            <person name="Xiong S."/>
            <person name="Wang X."/>
            <person name="Wei L."/>
            <person name="Li C."/>
            <person name="Ma Q."/>
            <person name="Ju M."/>
            <person name="Zhao R."/>
            <person name="Li G."/>
            <person name="Mu C."/>
            <person name="Tian Q."/>
            <person name="Mei H."/>
            <person name="Zhang T."/>
            <person name="Gao T."/>
            <person name="Zhang H."/>
        </authorList>
    </citation>
    <scope>NUCLEOTIDE SEQUENCE</scope>
    <source>
        <strain evidence="2">G01</strain>
    </source>
</reference>
<dbReference type="InterPro" id="IPR040256">
    <property type="entry name" value="At4g02000-like"/>
</dbReference>
<feature type="region of interest" description="Disordered" evidence="1">
    <location>
        <begin position="236"/>
        <end position="260"/>
    </location>
</feature>
<dbReference type="PANTHER" id="PTHR31286">
    <property type="entry name" value="GLYCINE-RICH CELL WALL STRUCTURAL PROTEIN 1.8-LIKE"/>
    <property type="match status" value="1"/>
</dbReference>
<protein>
    <recommendedName>
        <fullName evidence="3">DUF4283 domain-containing protein</fullName>
    </recommendedName>
</protein>
<organism evidence="2">
    <name type="scientific">Sesamum angustifolium</name>
    <dbReference type="NCBI Taxonomy" id="2727405"/>
    <lineage>
        <taxon>Eukaryota</taxon>
        <taxon>Viridiplantae</taxon>
        <taxon>Streptophyta</taxon>
        <taxon>Embryophyta</taxon>
        <taxon>Tracheophyta</taxon>
        <taxon>Spermatophyta</taxon>
        <taxon>Magnoliopsida</taxon>
        <taxon>eudicotyledons</taxon>
        <taxon>Gunneridae</taxon>
        <taxon>Pentapetalae</taxon>
        <taxon>asterids</taxon>
        <taxon>lamiids</taxon>
        <taxon>Lamiales</taxon>
        <taxon>Pedaliaceae</taxon>
        <taxon>Sesamum</taxon>
    </lineage>
</organism>
<feature type="region of interest" description="Disordered" evidence="1">
    <location>
        <begin position="1"/>
        <end position="29"/>
    </location>
</feature>
<sequence>MKPETSKLSPPFGVARPFPPPSGAYSPADQPCCDRLSMANPTVGFESDNRAASENTSFTLNPAEFPSLISANPLGSTRLINNKHTLISLTIESDYNRLWLRWIWYLKGFSMRVFKWSPTFTLDQESSIVPVWVSFPELPAHLFHKDAIFSIASIVGTPLQMADSTYNQSKLSRARVCIEIDLLKPLLEEFDIQIQDRKIIQKIEYEKIPHYCSLCKHVGHQALECYSKGDASNPLANELTGKNKSAAGNEQKTSTENEREYGNATCLQGVRQMPARKESTVLERDECSKTAEERHRTHAIEANNGCDENHSAAIEIDAKDSLETVYELEESHENIVKPTDSVGTLIIRPNNSVCDLMRGKKRIKVDSVFRLLQTLKQVGVVIKGIKEDVGEAIKRNRLAVSLAILFQKCVMLYDPVRQLNLKPLDTGEQSRQIWAAGLGEKLWTELLLGWAKRTGLGGKEGSPCWAEKAGRPWTCALGLRVRGLVGLVLDWTLRVGLGLDLARWAQQPGRPWAADWAACGLDRCPSAPGLIVGPTKMATSTGLFCGLSLCNRGLAEMGWSWPN</sequence>
<comment type="caution">
    <text evidence="2">The sequence shown here is derived from an EMBL/GenBank/DDBJ whole genome shotgun (WGS) entry which is preliminary data.</text>
</comment>
<evidence type="ECO:0000256" key="1">
    <source>
        <dbReference type="SAM" id="MobiDB-lite"/>
    </source>
</evidence>
<evidence type="ECO:0000313" key="2">
    <source>
        <dbReference type="EMBL" id="KAL0344212.1"/>
    </source>
</evidence>
<evidence type="ECO:0008006" key="3">
    <source>
        <dbReference type="Google" id="ProtNLM"/>
    </source>
</evidence>
<dbReference type="PANTHER" id="PTHR31286:SF179">
    <property type="entry name" value="RNASE H TYPE-1 DOMAIN-CONTAINING PROTEIN"/>
    <property type="match status" value="1"/>
</dbReference>